<organism evidence="1 2">
    <name type="scientific">Arctia plantaginis</name>
    <name type="common">Wood tiger moth</name>
    <name type="synonym">Phalaena plantaginis</name>
    <dbReference type="NCBI Taxonomy" id="874455"/>
    <lineage>
        <taxon>Eukaryota</taxon>
        <taxon>Metazoa</taxon>
        <taxon>Ecdysozoa</taxon>
        <taxon>Arthropoda</taxon>
        <taxon>Hexapoda</taxon>
        <taxon>Insecta</taxon>
        <taxon>Pterygota</taxon>
        <taxon>Neoptera</taxon>
        <taxon>Endopterygota</taxon>
        <taxon>Lepidoptera</taxon>
        <taxon>Glossata</taxon>
        <taxon>Ditrysia</taxon>
        <taxon>Noctuoidea</taxon>
        <taxon>Erebidae</taxon>
        <taxon>Arctiinae</taxon>
        <taxon>Arctia</taxon>
    </lineage>
</organism>
<evidence type="ECO:0000313" key="2">
    <source>
        <dbReference type="Proteomes" id="UP000494106"/>
    </source>
</evidence>
<sequence length="70" mass="8021">MSTNEDDNIDNNIDYLICPQTAVHCGAAPPVWHPIFEIYYGAAPHRQRIVWLCSKTKHLSTMHNVILFVN</sequence>
<gene>
    <name evidence="1" type="ORF">APLA_LOCUS4871</name>
</gene>
<dbReference type="EMBL" id="CADEBC010000477">
    <property type="protein sequence ID" value="CAB3232452.1"/>
    <property type="molecule type" value="Genomic_DNA"/>
</dbReference>
<dbReference type="AlphaFoldDB" id="A0A8S0ZL38"/>
<accession>A0A8S0ZL38</accession>
<keyword evidence="2" id="KW-1185">Reference proteome</keyword>
<evidence type="ECO:0000313" key="1">
    <source>
        <dbReference type="EMBL" id="CAB3232452.1"/>
    </source>
</evidence>
<name>A0A8S0ZL38_ARCPL</name>
<protein>
    <submittedName>
        <fullName evidence="1">Uncharacterized protein</fullName>
    </submittedName>
</protein>
<proteinExistence type="predicted"/>
<dbReference type="Proteomes" id="UP000494106">
    <property type="component" value="Unassembled WGS sequence"/>
</dbReference>
<comment type="caution">
    <text evidence="1">The sequence shown here is derived from an EMBL/GenBank/DDBJ whole genome shotgun (WGS) entry which is preliminary data.</text>
</comment>
<reference evidence="1 2" key="1">
    <citation type="submission" date="2020-04" db="EMBL/GenBank/DDBJ databases">
        <authorList>
            <person name="Wallbank WR R."/>
            <person name="Pardo Diaz C."/>
            <person name="Kozak K."/>
            <person name="Martin S."/>
            <person name="Jiggins C."/>
            <person name="Moest M."/>
            <person name="Warren A I."/>
            <person name="Byers J.R.P. K."/>
            <person name="Montejo-Kovacevich G."/>
            <person name="Yen C E."/>
        </authorList>
    </citation>
    <scope>NUCLEOTIDE SEQUENCE [LARGE SCALE GENOMIC DNA]</scope>
</reference>